<dbReference type="Proteomes" id="UP000230605">
    <property type="component" value="Chromosome 3"/>
</dbReference>
<dbReference type="Proteomes" id="UP001302367">
    <property type="component" value="Chromosome 3"/>
</dbReference>
<keyword evidence="4" id="KW-1185">Reference proteome</keyword>
<dbReference type="EMBL" id="CP134186">
    <property type="protein sequence ID" value="WPB00299.1"/>
    <property type="molecule type" value="Genomic_DNA"/>
</dbReference>
<sequence>MAAVIQMSASAPPQLVLTTESGHATDIELEQAELGPSLSPRITDMISDAFPGLEDQGRGVVLRASTTSSSSPAIESLATSSSSHSLLAASDPAQHALESEAQYHISQADLENAESAETESPPPYHFQIQDSGDRIISRVAIEAIFPPDPLWSPLADGRPTRRPYKRFRYIASLWPTTTLSQFKDTLMAEVEHRMSASRRFRLQSAEVMRTWMYVESSDTKRTFLGFKRRKSKTIDVDESNWPAIVSALKDKTFVGELKMMYWREVPLTEAERQRQQVVAQMYRNTLRPYGIW</sequence>
<evidence type="ECO:0000313" key="2">
    <source>
        <dbReference type="EMBL" id="WPB00299.1"/>
    </source>
</evidence>
<name>A0A2G5I626_CERBT</name>
<gene>
    <name evidence="1" type="ORF">CB0940_03132</name>
    <name evidence="2" type="ORF">RHO25_004918</name>
</gene>
<dbReference type="EMBL" id="LKMD01000101">
    <property type="protein sequence ID" value="PIA99913.1"/>
    <property type="molecule type" value="Genomic_DNA"/>
</dbReference>
<evidence type="ECO:0000313" key="4">
    <source>
        <dbReference type="Proteomes" id="UP001302367"/>
    </source>
</evidence>
<organism evidence="1 3">
    <name type="scientific">Cercospora beticola</name>
    <name type="common">Sugarbeet leaf spot fungus</name>
    <dbReference type="NCBI Taxonomy" id="122368"/>
    <lineage>
        <taxon>Eukaryota</taxon>
        <taxon>Fungi</taxon>
        <taxon>Dikarya</taxon>
        <taxon>Ascomycota</taxon>
        <taxon>Pezizomycotina</taxon>
        <taxon>Dothideomycetes</taxon>
        <taxon>Dothideomycetidae</taxon>
        <taxon>Mycosphaerellales</taxon>
        <taxon>Mycosphaerellaceae</taxon>
        <taxon>Cercospora</taxon>
    </lineage>
</organism>
<dbReference type="OrthoDB" id="3648359at2759"/>
<accession>A0A2G5I626</accession>
<reference evidence="1 3" key="1">
    <citation type="submission" date="2015-10" db="EMBL/GenBank/DDBJ databases">
        <title>The cercosporin biosynthetic gene cluster was horizontally transferred to several fungal lineages and shown to be expanded in Cercospora beticola based on microsynteny with recipient genomes.</title>
        <authorList>
            <person name="De Jonge R."/>
            <person name="Ebert M.K."/>
            <person name="Suttle J.C."/>
            <person name="Jurick Ii W.M."/>
            <person name="Secor G.A."/>
            <person name="Thomma B.P."/>
            <person name="Van De Peer Y."/>
            <person name="Bolton M.D."/>
        </authorList>
    </citation>
    <scope>NUCLEOTIDE SEQUENCE [LARGE SCALE GENOMIC DNA]</scope>
    <source>
        <strain evidence="1 3">09-40</strain>
    </source>
</reference>
<reference evidence="2 4" key="2">
    <citation type="submission" date="2023-09" db="EMBL/GenBank/DDBJ databases">
        <title>Complete-Gapless Cercospora beticola genome.</title>
        <authorList>
            <person name="Wyatt N.A."/>
            <person name="Spanner R.E."/>
            <person name="Bolton M.D."/>
        </authorList>
    </citation>
    <scope>NUCLEOTIDE SEQUENCE [LARGE SCALE GENOMIC DNA]</scope>
    <source>
        <strain evidence="2">Cb09-40</strain>
    </source>
</reference>
<proteinExistence type="predicted"/>
<dbReference type="AlphaFoldDB" id="A0A2G5I626"/>
<evidence type="ECO:0000313" key="3">
    <source>
        <dbReference type="Proteomes" id="UP000230605"/>
    </source>
</evidence>
<protein>
    <submittedName>
        <fullName evidence="1">Uncharacterized protein</fullName>
    </submittedName>
</protein>
<evidence type="ECO:0000313" key="1">
    <source>
        <dbReference type="EMBL" id="PIA99913.1"/>
    </source>
</evidence>